<proteinExistence type="predicted"/>
<evidence type="ECO:0000256" key="1">
    <source>
        <dbReference type="ARBA" id="ARBA00004123"/>
    </source>
</evidence>
<evidence type="ECO:0000259" key="6">
    <source>
        <dbReference type="PROSITE" id="PS50888"/>
    </source>
</evidence>
<accession>A0AAV1CBX6</accession>
<dbReference type="SUPFAM" id="SSF47459">
    <property type="entry name" value="HLH, helix-loop-helix DNA-binding domain"/>
    <property type="match status" value="1"/>
</dbReference>
<dbReference type="GO" id="GO:0005634">
    <property type="term" value="C:nucleus"/>
    <property type="evidence" value="ECO:0007669"/>
    <property type="project" value="UniProtKB-SubCell"/>
</dbReference>
<dbReference type="AlphaFoldDB" id="A0AAV1CBX6"/>
<keyword evidence="4" id="KW-0804">Transcription</keyword>
<evidence type="ECO:0000256" key="5">
    <source>
        <dbReference type="ARBA" id="ARBA00023242"/>
    </source>
</evidence>
<dbReference type="InterPro" id="IPR036638">
    <property type="entry name" value="HLH_DNA-bd_sf"/>
</dbReference>
<keyword evidence="3" id="KW-0238">DNA-binding</keyword>
<evidence type="ECO:0000313" key="8">
    <source>
        <dbReference type="Proteomes" id="UP001161247"/>
    </source>
</evidence>
<dbReference type="InterPro" id="IPR011598">
    <property type="entry name" value="bHLH_dom"/>
</dbReference>
<name>A0AAV1CBX6_OLDCO</name>
<dbReference type="GO" id="GO:0000981">
    <property type="term" value="F:DNA-binding transcription factor activity, RNA polymerase II-specific"/>
    <property type="evidence" value="ECO:0007669"/>
    <property type="project" value="TreeGrafter"/>
</dbReference>
<keyword evidence="8" id="KW-1185">Reference proteome</keyword>
<dbReference type="Proteomes" id="UP001161247">
    <property type="component" value="Chromosome 1"/>
</dbReference>
<dbReference type="InterPro" id="IPR045239">
    <property type="entry name" value="bHLH95_bHLH"/>
</dbReference>
<organism evidence="7 8">
    <name type="scientific">Oldenlandia corymbosa var. corymbosa</name>
    <dbReference type="NCBI Taxonomy" id="529605"/>
    <lineage>
        <taxon>Eukaryota</taxon>
        <taxon>Viridiplantae</taxon>
        <taxon>Streptophyta</taxon>
        <taxon>Embryophyta</taxon>
        <taxon>Tracheophyta</taxon>
        <taxon>Spermatophyta</taxon>
        <taxon>Magnoliopsida</taxon>
        <taxon>eudicotyledons</taxon>
        <taxon>Gunneridae</taxon>
        <taxon>Pentapetalae</taxon>
        <taxon>asterids</taxon>
        <taxon>lamiids</taxon>
        <taxon>Gentianales</taxon>
        <taxon>Rubiaceae</taxon>
        <taxon>Rubioideae</taxon>
        <taxon>Spermacoceae</taxon>
        <taxon>Hedyotis-Oldenlandia complex</taxon>
        <taxon>Oldenlandia</taxon>
    </lineage>
</organism>
<gene>
    <name evidence="7" type="ORF">OLC1_LOCUS4120</name>
</gene>
<dbReference type="GO" id="GO:0046983">
    <property type="term" value="F:protein dimerization activity"/>
    <property type="evidence" value="ECO:0007669"/>
    <property type="project" value="InterPro"/>
</dbReference>
<dbReference type="GO" id="GO:0000978">
    <property type="term" value="F:RNA polymerase II cis-regulatory region sequence-specific DNA binding"/>
    <property type="evidence" value="ECO:0007669"/>
    <property type="project" value="TreeGrafter"/>
</dbReference>
<evidence type="ECO:0000256" key="4">
    <source>
        <dbReference type="ARBA" id="ARBA00023163"/>
    </source>
</evidence>
<dbReference type="InterPro" id="IPR045843">
    <property type="entry name" value="IND-like"/>
</dbReference>
<comment type="subcellular location">
    <subcellularLocation>
        <location evidence="1">Nucleus</location>
    </subcellularLocation>
</comment>
<protein>
    <submittedName>
        <fullName evidence="7">OLC1v1027694C1</fullName>
    </submittedName>
</protein>
<dbReference type="PANTHER" id="PTHR16223:SF138">
    <property type="entry name" value="TRANSCRIPTION FACTOR BHLH103-LIKE"/>
    <property type="match status" value="1"/>
</dbReference>
<reference evidence="7" key="1">
    <citation type="submission" date="2023-03" db="EMBL/GenBank/DDBJ databases">
        <authorList>
            <person name="Julca I."/>
        </authorList>
    </citation>
    <scope>NUCLEOTIDE SEQUENCE</scope>
</reference>
<evidence type="ECO:0000256" key="2">
    <source>
        <dbReference type="ARBA" id="ARBA00023015"/>
    </source>
</evidence>
<feature type="domain" description="BHLH" evidence="6">
    <location>
        <begin position="203"/>
        <end position="252"/>
    </location>
</feature>
<keyword evidence="2" id="KW-0805">Transcription regulation</keyword>
<dbReference type="PROSITE" id="PS50888">
    <property type="entry name" value="BHLH"/>
    <property type="match status" value="1"/>
</dbReference>
<sequence length="332" mass="37340">MQASQAISSTSMRYISENVQFSIMQNSIFPQPSPQLYGFGFGEAVSENVPLQTEDGILNGYGSSFCMDTSPDHFQNTLIGGLYSDSPIFNYQSGPGPSSAMTIKRLDCASFEPNHFTNEEAISTTAYDSKRSNVKKGTNIIPGPKKRLIEHVERRPEIVVGNRAFQGQNDHQWRIKKRMPMPVKEKTQMLGDPVIQKENNKDVQRLDKVPVPQRRSQKLADKITALQKLVSPYGKTDTASVLHEASMFIKVLQDQIQNSYHAIRSASVEEEYGSPHSKIMGDRKSDLKRKGFCLVPVSLTKNIIKEDSFNFNYHFSTADIDLLPRNNSSTHF</sequence>
<dbReference type="CDD" id="cd11393">
    <property type="entry name" value="bHLH_AtbHLH_like"/>
    <property type="match status" value="1"/>
</dbReference>
<dbReference type="EMBL" id="OX459118">
    <property type="protein sequence ID" value="CAI9092453.1"/>
    <property type="molecule type" value="Genomic_DNA"/>
</dbReference>
<dbReference type="PANTHER" id="PTHR16223">
    <property type="entry name" value="TRANSCRIPTION FACTOR BHLH83-RELATED"/>
    <property type="match status" value="1"/>
</dbReference>
<evidence type="ECO:0000256" key="3">
    <source>
        <dbReference type="ARBA" id="ARBA00023125"/>
    </source>
</evidence>
<evidence type="ECO:0000313" key="7">
    <source>
        <dbReference type="EMBL" id="CAI9092453.1"/>
    </source>
</evidence>
<keyword evidence="5" id="KW-0539">Nucleus</keyword>
<dbReference type="Gene3D" id="4.10.280.10">
    <property type="entry name" value="Helix-loop-helix DNA-binding domain"/>
    <property type="match status" value="1"/>
</dbReference>